<dbReference type="Proteomes" id="UP000314294">
    <property type="component" value="Unassembled WGS sequence"/>
</dbReference>
<name>A0A4Z2FXA7_9TELE</name>
<evidence type="ECO:0000313" key="3">
    <source>
        <dbReference type="Proteomes" id="UP000314294"/>
    </source>
</evidence>
<reference evidence="2 3" key="1">
    <citation type="submission" date="2019-03" db="EMBL/GenBank/DDBJ databases">
        <title>First draft genome of Liparis tanakae, snailfish: a comprehensive survey of snailfish specific genes.</title>
        <authorList>
            <person name="Kim W."/>
            <person name="Song I."/>
            <person name="Jeong J.-H."/>
            <person name="Kim D."/>
            <person name="Kim S."/>
            <person name="Ryu S."/>
            <person name="Song J.Y."/>
            <person name="Lee S.K."/>
        </authorList>
    </citation>
    <scope>NUCLEOTIDE SEQUENCE [LARGE SCALE GENOMIC DNA]</scope>
    <source>
        <tissue evidence="2">Muscle</tissue>
    </source>
</reference>
<organism evidence="2 3">
    <name type="scientific">Liparis tanakae</name>
    <name type="common">Tanaka's snailfish</name>
    <dbReference type="NCBI Taxonomy" id="230148"/>
    <lineage>
        <taxon>Eukaryota</taxon>
        <taxon>Metazoa</taxon>
        <taxon>Chordata</taxon>
        <taxon>Craniata</taxon>
        <taxon>Vertebrata</taxon>
        <taxon>Euteleostomi</taxon>
        <taxon>Actinopterygii</taxon>
        <taxon>Neopterygii</taxon>
        <taxon>Teleostei</taxon>
        <taxon>Neoteleostei</taxon>
        <taxon>Acanthomorphata</taxon>
        <taxon>Eupercaria</taxon>
        <taxon>Perciformes</taxon>
        <taxon>Cottioidei</taxon>
        <taxon>Cottales</taxon>
        <taxon>Liparidae</taxon>
        <taxon>Liparis</taxon>
    </lineage>
</organism>
<protein>
    <submittedName>
        <fullName evidence="2">Uncharacterized protein</fullName>
    </submittedName>
</protein>
<keyword evidence="3" id="KW-1185">Reference proteome</keyword>
<comment type="caution">
    <text evidence="2">The sequence shown here is derived from an EMBL/GenBank/DDBJ whole genome shotgun (WGS) entry which is preliminary data.</text>
</comment>
<dbReference type="AlphaFoldDB" id="A0A4Z2FXA7"/>
<evidence type="ECO:0000256" key="1">
    <source>
        <dbReference type="SAM" id="MobiDB-lite"/>
    </source>
</evidence>
<feature type="compositionally biased region" description="Basic and acidic residues" evidence="1">
    <location>
        <begin position="104"/>
        <end position="131"/>
    </location>
</feature>
<feature type="region of interest" description="Disordered" evidence="1">
    <location>
        <begin position="98"/>
        <end position="131"/>
    </location>
</feature>
<accession>A0A4Z2FXA7</accession>
<dbReference type="EMBL" id="SRLO01000862">
    <property type="protein sequence ID" value="TNN45174.1"/>
    <property type="molecule type" value="Genomic_DNA"/>
</dbReference>
<proteinExistence type="predicted"/>
<gene>
    <name evidence="2" type="ORF">EYF80_044624</name>
</gene>
<evidence type="ECO:0000313" key="2">
    <source>
        <dbReference type="EMBL" id="TNN45174.1"/>
    </source>
</evidence>
<sequence length="131" mass="15275">MPDEDVVGVGSERKVVRVKVEVLVWLHVTRMVSIGVLPHFCMTFVLRGGTRWRFFDGISPHYKLFETQAQFVVVTEELRVRWDLIQEDLGHLQWALQRGGGRQRNKERESKNKREEGKREGGKRGSVRECI</sequence>